<dbReference type="GO" id="GO:0004197">
    <property type="term" value="F:cysteine-type endopeptidase activity"/>
    <property type="evidence" value="ECO:0007669"/>
    <property type="project" value="TreeGrafter"/>
</dbReference>
<comment type="function">
    <text evidence="11">Cysteine protease that plays a key role in autophagy by mediating both proteolytic activation and delipidation of ATG8 family proteins.</text>
</comment>
<dbReference type="EC" id="3.4.22.-" evidence="11"/>
<feature type="region of interest" description="Disordered" evidence="12">
    <location>
        <begin position="22"/>
        <end position="45"/>
    </location>
</feature>
<name>A0A553NPS6_TIGCA</name>
<keyword evidence="9 11" id="KW-0072">Autophagy</keyword>
<feature type="domain" description="Peptidase C54 catalytic" evidence="13">
    <location>
        <begin position="77"/>
        <end position="342"/>
    </location>
</feature>
<dbReference type="GO" id="GO:0000045">
    <property type="term" value="P:autophagosome assembly"/>
    <property type="evidence" value="ECO:0007669"/>
    <property type="project" value="TreeGrafter"/>
</dbReference>
<organism evidence="14 15">
    <name type="scientific">Tigriopus californicus</name>
    <name type="common">Marine copepod</name>
    <dbReference type="NCBI Taxonomy" id="6832"/>
    <lineage>
        <taxon>Eukaryota</taxon>
        <taxon>Metazoa</taxon>
        <taxon>Ecdysozoa</taxon>
        <taxon>Arthropoda</taxon>
        <taxon>Crustacea</taxon>
        <taxon>Multicrustacea</taxon>
        <taxon>Hexanauplia</taxon>
        <taxon>Copepoda</taxon>
        <taxon>Harpacticoida</taxon>
        <taxon>Harpacticidae</taxon>
        <taxon>Tigriopus</taxon>
    </lineage>
</organism>
<keyword evidence="5 11" id="KW-0645">Protease</keyword>
<dbReference type="GO" id="GO:0019786">
    <property type="term" value="F:protein-phosphatidylethanolamide deconjugating activity"/>
    <property type="evidence" value="ECO:0007669"/>
    <property type="project" value="InterPro"/>
</dbReference>
<dbReference type="InterPro" id="IPR038765">
    <property type="entry name" value="Papain-like_cys_pep_sf"/>
</dbReference>
<dbReference type="PANTHER" id="PTHR22624:SF49">
    <property type="entry name" value="CYSTEINE PROTEASE"/>
    <property type="match status" value="1"/>
</dbReference>
<reference evidence="14 15" key="1">
    <citation type="journal article" date="2018" name="Nat. Ecol. Evol.">
        <title>Genomic signatures of mitonuclear coevolution across populations of Tigriopus californicus.</title>
        <authorList>
            <person name="Barreto F.S."/>
            <person name="Watson E.T."/>
            <person name="Lima T.G."/>
            <person name="Willett C.S."/>
            <person name="Edmands S."/>
            <person name="Li W."/>
            <person name="Burton R.S."/>
        </authorList>
    </citation>
    <scope>NUCLEOTIDE SEQUENCE [LARGE SCALE GENOMIC DNA]</scope>
    <source>
        <strain evidence="14 15">San Diego</strain>
    </source>
</reference>
<dbReference type="GO" id="GO:0016485">
    <property type="term" value="P:protein processing"/>
    <property type="evidence" value="ECO:0007669"/>
    <property type="project" value="TreeGrafter"/>
</dbReference>
<dbReference type="InterPro" id="IPR046792">
    <property type="entry name" value="Peptidase_C54_cat"/>
</dbReference>
<dbReference type="AlphaFoldDB" id="A0A553NPS6"/>
<sequence length="413" mass="45992">MEDLIEAGVSLYQNFLRRDASESTSHPSKDANLDPADPAHGVEPDEAGFPVTESPIWILGQDYVNSGSAPDVGLLRRRLSSLLWFSYRSGFPEIASSGFTSDRGWGCMLRCGQMMLAEALIRLHLGSKWRWEVDTTDEQYLDILKLFQDLPSAPYGIHKIALMGESTERKPIGTWFGPNTVAQVLKKLAAFDQKDHMKLHIALDNMVVIDEIKALAQSGSEALWNPLTLVIPLRLGLTEVNPVYFQDLKETFELPQCIGVMGGRPNHALYFIGYADDEVLCLDPHQTQVSGSVGTKSNEDEVTLDSSYHQRKVSRLAIDQLDPSLALCFFCSSETEFDDLCQGIRQRLIHCRSTPLFELCRQRPAALRTATALEASTTFKFHSRDNSTPEASRDVGSPTSSDGSDEEEDFEIL</sequence>
<keyword evidence="6 11" id="KW-0378">Hydrolase</keyword>
<comment type="similarity">
    <text evidence="2 11">Belongs to the peptidase C54 family.</text>
</comment>
<proteinExistence type="inferred from homology"/>
<dbReference type="GO" id="GO:0035973">
    <property type="term" value="P:aggrephagy"/>
    <property type="evidence" value="ECO:0007669"/>
    <property type="project" value="TreeGrafter"/>
</dbReference>
<dbReference type="OrthoDB" id="2960936at2759"/>
<evidence type="ECO:0000313" key="15">
    <source>
        <dbReference type="Proteomes" id="UP000318571"/>
    </source>
</evidence>
<evidence type="ECO:0000259" key="13">
    <source>
        <dbReference type="Pfam" id="PF03416"/>
    </source>
</evidence>
<keyword evidence="8 11" id="KW-0653">Protein transport</keyword>
<evidence type="ECO:0000256" key="10">
    <source>
        <dbReference type="ARBA" id="ARBA00029362"/>
    </source>
</evidence>
<feature type="compositionally biased region" description="Acidic residues" evidence="12">
    <location>
        <begin position="403"/>
        <end position="413"/>
    </location>
</feature>
<dbReference type="Pfam" id="PF03416">
    <property type="entry name" value="Peptidase_C54"/>
    <property type="match status" value="1"/>
</dbReference>
<feature type="compositionally biased region" description="Basic and acidic residues" evidence="12">
    <location>
        <begin position="22"/>
        <end position="32"/>
    </location>
</feature>
<evidence type="ECO:0000256" key="9">
    <source>
        <dbReference type="ARBA" id="ARBA00023006"/>
    </source>
</evidence>
<feature type="compositionally biased region" description="Basic and acidic residues" evidence="12">
    <location>
        <begin position="382"/>
        <end position="393"/>
    </location>
</feature>
<evidence type="ECO:0000256" key="11">
    <source>
        <dbReference type="RuleBase" id="RU363115"/>
    </source>
</evidence>
<dbReference type="GO" id="GO:0015031">
    <property type="term" value="P:protein transport"/>
    <property type="evidence" value="ECO:0007669"/>
    <property type="project" value="UniProtKB-KW"/>
</dbReference>
<gene>
    <name evidence="14" type="ORF">TCAL_04381</name>
</gene>
<keyword evidence="4 11" id="KW-0963">Cytoplasm</keyword>
<evidence type="ECO:0000256" key="2">
    <source>
        <dbReference type="ARBA" id="ARBA00010958"/>
    </source>
</evidence>
<feature type="region of interest" description="Disordered" evidence="12">
    <location>
        <begin position="380"/>
        <end position="413"/>
    </location>
</feature>
<dbReference type="Proteomes" id="UP000318571">
    <property type="component" value="Chromosome 4"/>
</dbReference>
<keyword evidence="15" id="KW-1185">Reference proteome</keyword>
<comment type="subcellular location">
    <subcellularLocation>
        <location evidence="1 11">Cytoplasm</location>
    </subcellularLocation>
</comment>
<keyword evidence="3" id="KW-0813">Transport</keyword>
<dbReference type="PANTHER" id="PTHR22624">
    <property type="entry name" value="CYSTEINE PROTEASE ATG4"/>
    <property type="match status" value="1"/>
</dbReference>
<evidence type="ECO:0000256" key="12">
    <source>
        <dbReference type="SAM" id="MobiDB-lite"/>
    </source>
</evidence>
<dbReference type="GO" id="GO:0000423">
    <property type="term" value="P:mitophagy"/>
    <property type="evidence" value="ECO:0007669"/>
    <property type="project" value="TreeGrafter"/>
</dbReference>
<protein>
    <recommendedName>
        <fullName evidence="11">Cysteine protease</fullName>
        <ecNumber evidence="11">3.4.22.-</ecNumber>
    </recommendedName>
</protein>
<dbReference type="InterPro" id="IPR005078">
    <property type="entry name" value="Peptidase_C54"/>
</dbReference>
<comment type="caution">
    <text evidence="14">The sequence shown here is derived from an EMBL/GenBank/DDBJ whole genome shotgun (WGS) entry which is preliminary data.</text>
</comment>
<dbReference type="GO" id="GO:0005737">
    <property type="term" value="C:cytoplasm"/>
    <property type="evidence" value="ECO:0007669"/>
    <property type="project" value="UniProtKB-SubCell"/>
</dbReference>
<dbReference type="EMBL" id="VCGU01000011">
    <property type="protein sequence ID" value="TRY67417.1"/>
    <property type="molecule type" value="Genomic_DNA"/>
</dbReference>
<evidence type="ECO:0000256" key="7">
    <source>
        <dbReference type="ARBA" id="ARBA00022807"/>
    </source>
</evidence>
<accession>A0A553NPS6</accession>
<evidence type="ECO:0000256" key="1">
    <source>
        <dbReference type="ARBA" id="ARBA00004496"/>
    </source>
</evidence>
<comment type="catalytic activity">
    <reaction evidence="10">
        <text>[protein]-C-terminal L-amino acid-glycyl-phosphatidylethanolamide + H2O = [protein]-C-terminal L-amino acid-glycine + a 1,2-diacyl-sn-glycero-3-phosphoethanolamine</text>
        <dbReference type="Rhea" id="RHEA:67548"/>
        <dbReference type="Rhea" id="RHEA-COMP:17323"/>
        <dbReference type="Rhea" id="RHEA-COMP:17324"/>
        <dbReference type="ChEBI" id="CHEBI:15377"/>
        <dbReference type="ChEBI" id="CHEBI:64612"/>
        <dbReference type="ChEBI" id="CHEBI:172940"/>
        <dbReference type="ChEBI" id="CHEBI:172941"/>
    </reaction>
    <physiologicalReaction direction="left-to-right" evidence="10">
        <dbReference type="Rhea" id="RHEA:67549"/>
    </physiologicalReaction>
</comment>
<evidence type="ECO:0000256" key="8">
    <source>
        <dbReference type="ARBA" id="ARBA00022927"/>
    </source>
</evidence>
<evidence type="ECO:0000256" key="4">
    <source>
        <dbReference type="ARBA" id="ARBA00022490"/>
    </source>
</evidence>
<dbReference type="GO" id="GO:0034727">
    <property type="term" value="P:piecemeal microautophagy of the nucleus"/>
    <property type="evidence" value="ECO:0007669"/>
    <property type="project" value="TreeGrafter"/>
</dbReference>
<evidence type="ECO:0000256" key="6">
    <source>
        <dbReference type="ARBA" id="ARBA00022801"/>
    </source>
</evidence>
<evidence type="ECO:0000256" key="5">
    <source>
        <dbReference type="ARBA" id="ARBA00022670"/>
    </source>
</evidence>
<evidence type="ECO:0000256" key="3">
    <source>
        <dbReference type="ARBA" id="ARBA00022448"/>
    </source>
</evidence>
<dbReference type="STRING" id="6832.A0A553NPS6"/>
<keyword evidence="7" id="KW-0788">Thiol protease</keyword>
<dbReference type="SUPFAM" id="SSF54001">
    <property type="entry name" value="Cysteine proteinases"/>
    <property type="match status" value="1"/>
</dbReference>
<dbReference type="OMA" id="TGFGCMI"/>
<evidence type="ECO:0000313" key="14">
    <source>
        <dbReference type="EMBL" id="TRY67417.1"/>
    </source>
</evidence>